<evidence type="ECO:0000313" key="1">
    <source>
        <dbReference type="EMBL" id="BCS96657.1"/>
    </source>
</evidence>
<reference evidence="1 2" key="1">
    <citation type="submission" date="2021-02" db="EMBL/GenBank/DDBJ databases">
        <title>Complete genome of Desulfoluna sp. strain ASN36.</title>
        <authorList>
            <person name="Takahashi A."/>
            <person name="Kojima H."/>
            <person name="Fukui M."/>
        </authorList>
    </citation>
    <scope>NUCLEOTIDE SEQUENCE [LARGE SCALE GENOMIC DNA]</scope>
    <source>
        <strain evidence="1 2">ASN36</strain>
    </source>
</reference>
<keyword evidence="2" id="KW-1185">Reference proteome</keyword>
<evidence type="ECO:0008006" key="3">
    <source>
        <dbReference type="Google" id="ProtNLM"/>
    </source>
</evidence>
<name>A0ABN6F2I1_9BACT</name>
<dbReference type="Proteomes" id="UP001320148">
    <property type="component" value="Chromosome"/>
</dbReference>
<evidence type="ECO:0000313" key="2">
    <source>
        <dbReference type="Proteomes" id="UP001320148"/>
    </source>
</evidence>
<gene>
    <name evidence="1" type="ORF">DSLASN_22890</name>
</gene>
<proteinExistence type="predicted"/>
<sequence>MSLEDEFCQKIMQETKAKTNKMLRLLCCSKSWNSPLLWGHYADRHTGIALELEAPESHVQEIQYSKDRVALDLHSLMRNRHKDENAKWTMFKMFMTKGIQWAYEDEARLQFTLDDLHSLNGHDFFNLNDTIKITGLVLGVNNKTTDSRIISAVPNNHQVSITKTQMSALSFEIQEIKKYNLPM</sequence>
<protein>
    <recommendedName>
        <fullName evidence="3">DUF2971 domain-containing protein</fullName>
    </recommendedName>
</protein>
<organism evidence="1 2">
    <name type="scientific">Desulfoluna limicola</name>
    <dbReference type="NCBI Taxonomy" id="2810562"/>
    <lineage>
        <taxon>Bacteria</taxon>
        <taxon>Pseudomonadati</taxon>
        <taxon>Thermodesulfobacteriota</taxon>
        <taxon>Desulfobacteria</taxon>
        <taxon>Desulfobacterales</taxon>
        <taxon>Desulfolunaceae</taxon>
        <taxon>Desulfoluna</taxon>
    </lineage>
</organism>
<accession>A0ABN6F2I1</accession>
<dbReference type="EMBL" id="AP024488">
    <property type="protein sequence ID" value="BCS96657.1"/>
    <property type="molecule type" value="Genomic_DNA"/>
</dbReference>